<organism evidence="6 7">
    <name type="scientific">Amycolatopsis albispora</name>
    <dbReference type="NCBI Taxonomy" id="1804986"/>
    <lineage>
        <taxon>Bacteria</taxon>
        <taxon>Bacillati</taxon>
        <taxon>Actinomycetota</taxon>
        <taxon>Actinomycetes</taxon>
        <taxon>Pseudonocardiales</taxon>
        <taxon>Pseudonocardiaceae</taxon>
        <taxon>Amycolatopsis</taxon>
    </lineage>
</organism>
<name>A0A344LH68_9PSEU</name>
<dbReference type="Proteomes" id="UP000250434">
    <property type="component" value="Chromosome"/>
</dbReference>
<dbReference type="OrthoDB" id="6964321at2"/>
<dbReference type="InterPro" id="IPR011761">
    <property type="entry name" value="ATP-grasp"/>
</dbReference>
<dbReference type="KEGG" id="aab:A4R43_37160"/>
<keyword evidence="1" id="KW-0436">Ligase</keyword>
<evidence type="ECO:0000256" key="1">
    <source>
        <dbReference type="ARBA" id="ARBA00022598"/>
    </source>
</evidence>
<dbReference type="GO" id="GO:0046872">
    <property type="term" value="F:metal ion binding"/>
    <property type="evidence" value="ECO:0007669"/>
    <property type="project" value="InterPro"/>
</dbReference>
<dbReference type="GO" id="GO:0016874">
    <property type="term" value="F:ligase activity"/>
    <property type="evidence" value="ECO:0007669"/>
    <property type="project" value="UniProtKB-KW"/>
</dbReference>
<sequence length="414" mass="44448">MTPENTVLLVGATVKVVRAAKDHGLSVILVQHQNKFTPEQAELADVTLIADFTDWSAVRPHAEAAYERWGFTTALGLTDPALDSAARINDLFGLPGTSYAVSRLLQDKFQMRQRLAEAGVSSAIGARLMTDRQSLLDFGAEFGYPFVAKPTDAAASLGVFRVTGPSDVDEVWRELEVLRGNGPARGCGGLFTVTDVIMEEYVDGPEFSVESFSFGGRHVVVSVTEKSTADGHFAELGHTVPARIDRFRENRIVGATREFLDAVGLTDGPGHTEIKFGARGPVVIESHNRIGGDRIHDLVEAVYGIDLTHYAVGWPFGLVSELRERPKPDGGAAVRFVEGTAGTVASIDGLDELRARPEVIAADALVSVGDRVGPVRDNHDRLALVAATGPTGDAAVKLCEELIENTLRIQVVAE</sequence>
<dbReference type="PROSITE" id="PS50975">
    <property type="entry name" value="ATP_GRASP"/>
    <property type="match status" value="1"/>
</dbReference>
<dbReference type="AlphaFoldDB" id="A0A344LH68"/>
<evidence type="ECO:0000313" key="7">
    <source>
        <dbReference type="Proteomes" id="UP000250434"/>
    </source>
</evidence>
<keyword evidence="7" id="KW-1185">Reference proteome</keyword>
<evidence type="ECO:0000313" key="6">
    <source>
        <dbReference type="EMBL" id="AXB47392.1"/>
    </source>
</evidence>
<evidence type="ECO:0000256" key="3">
    <source>
        <dbReference type="ARBA" id="ARBA00022840"/>
    </source>
</evidence>
<evidence type="ECO:0000256" key="4">
    <source>
        <dbReference type="PROSITE-ProRule" id="PRU00409"/>
    </source>
</evidence>
<dbReference type="Gene3D" id="3.30.470.20">
    <property type="entry name" value="ATP-grasp fold, B domain"/>
    <property type="match status" value="1"/>
</dbReference>
<dbReference type="PANTHER" id="PTHR43585">
    <property type="entry name" value="FUMIPYRROLE BIOSYNTHESIS PROTEIN C"/>
    <property type="match status" value="1"/>
</dbReference>
<dbReference type="InterPro" id="IPR040570">
    <property type="entry name" value="LAL_C2"/>
</dbReference>
<dbReference type="GO" id="GO:0005524">
    <property type="term" value="F:ATP binding"/>
    <property type="evidence" value="ECO:0007669"/>
    <property type="project" value="UniProtKB-UniRule"/>
</dbReference>
<dbReference type="PANTHER" id="PTHR43585:SF2">
    <property type="entry name" value="ATP-GRASP ENZYME FSQD"/>
    <property type="match status" value="1"/>
</dbReference>
<evidence type="ECO:0000259" key="5">
    <source>
        <dbReference type="PROSITE" id="PS50975"/>
    </source>
</evidence>
<dbReference type="SUPFAM" id="SSF56059">
    <property type="entry name" value="Glutathione synthetase ATP-binding domain-like"/>
    <property type="match status" value="1"/>
</dbReference>
<protein>
    <recommendedName>
        <fullName evidence="5">ATP-grasp domain-containing protein</fullName>
    </recommendedName>
</protein>
<accession>A0A344LH68</accession>
<keyword evidence="3 4" id="KW-0067">ATP-binding</keyword>
<dbReference type="RefSeq" id="WP_113696450.1">
    <property type="nucleotide sequence ID" value="NZ_CP015163.1"/>
</dbReference>
<proteinExistence type="predicted"/>
<dbReference type="Pfam" id="PF13535">
    <property type="entry name" value="ATP-grasp_4"/>
    <property type="match status" value="1"/>
</dbReference>
<dbReference type="Gene3D" id="3.40.50.20">
    <property type="match status" value="1"/>
</dbReference>
<dbReference type="EMBL" id="CP015163">
    <property type="protein sequence ID" value="AXB47392.1"/>
    <property type="molecule type" value="Genomic_DNA"/>
</dbReference>
<gene>
    <name evidence="6" type="ORF">A4R43_37160</name>
</gene>
<dbReference type="Pfam" id="PF18603">
    <property type="entry name" value="LAL_C2"/>
    <property type="match status" value="1"/>
</dbReference>
<feature type="domain" description="ATP-grasp" evidence="5">
    <location>
        <begin position="112"/>
        <end position="316"/>
    </location>
</feature>
<reference evidence="6 7" key="1">
    <citation type="submission" date="2016-04" db="EMBL/GenBank/DDBJ databases">
        <title>Complete genome sequence and analysis of deep-sea sediment isolate, Amycolatopsis sp. WP1.</title>
        <authorList>
            <person name="Wang H."/>
            <person name="Chen S."/>
            <person name="Wu Q."/>
        </authorList>
    </citation>
    <scope>NUCLEOTIDE SEQUENCE [LARGE SCALE GENOMIC DNA]</scope>
    <source>
        <strain evidence="6 7">WP1</strain>
    </source>
</reference>
<keyword evidence="2 4" id="KW-0547">Nucleotide-binding</keyword>
<dbReference type="InterPro" id="IPR052032">
    <property type="entry name" value="ATP-dep_AA_Ligase"/>
</dbReference>
<evidence type="ECO:0000256" key="2">
    <source>
        <dbReference type="ARBA" id="ARBA00022741"/>
    </source>
</evidence>